<keyword evidence="3" id="KW-1185">Reference proteome</keyword>
<dbReference type="Gene3D" id="3.10.10.10">
    <property type="entry name" value="HIV Type 1 Reverse Transcriptase, subunit A, domain 1"/>
    <property type="match status" value="1"/>
</dbReference>
<feature type="region of interest" description="Disordered" evidence="1">
    <location>
        <begin position="380"/>
        <end position="443"/>
    </location>
</feature>
<dbReference type="Proteomes" id="UP000187283">
    <property type="component" value="Unassembled WGS sequence"/>
</dbReference>
<organism evidence="2 3">
    <name type="scientific">Smittium culicis</name>
    <dbReference type="NCBI Taxonomy" id="133412"/>
    <lineage>
        <taxon>Eukaryota</taxon>
        <taxon>Fungi</taxon>
        <taxon>Fungi incertae sedis</taxon>
        <taxon>Zoopagomycota</taxon>
        <taxon>Kickxellomycotina</taxon>
        <taxon>Harpellomycetes</taxon>
        <taxon>Harpellales</taxon>
        <taxon>Legeriomycetaceae</taxon>
        <taxon>Smittium</taxon>
    </lineage>
</organism>
<reference evidence="2 3" key="1">
    <citation type="submission" date="2017-01" db="EMBL/GenBank/DDBJ databases">
        <authorList>
            <person name="Mah S.A."/>
            <person name="Swanson W.J."/>
            <person name="Moy G.W."/>
            <person name="Vacquier V.D."/>
        </authorList>
    </citation>
    <scope>NUCLEOTIDE SEQUENCE [LARGE SCALE GENOMIC DNA]</scope>
    <source>
        <strain evidence="2 3">GSMNP</strain>
    </source>
</reference>
<evidence type="ECO:0000256" key="1">
    <source>
        <dbReference type="SAM" id="MobiDB-lite"/>
    </source>
</evidence>
<evidence type="ECO:0000313" key="2">
    <source>
        <dbReference type="EMBL" id="OMJ08547.1"/>
    </source>
</evidence>
<dbReference type="AlphaFoldDB" id="A0A1R1X1S7"/>
<dbReference type="InterPro" id="IPR043502">
    <property type="entry name" value="DNA/RNA_pol_sf"/>
</dbReference>
<sequence length="581" mass="64742">MNYNPPPLNDSESTAVKKADTALYGIQVALAQATRLIDYFFHRRIKDNPGLDTSEDPEVMFASTMRALLSDVAATVTQARLDNLNKGLELPGKPTQLVEPDTKPLMDQEALDALISKKPTAKPETLLRRRAPTLQLPLKPNQATGPSTASQVFAEGFAAAEGGLNRDLEQPPSRGAPCYIQIRLRGDSEPTSRAPALLLPFQKVPEWHLLKRVALCVDPKGLHQVRRSQLPLLISHPRRYKRKLNQDASKVLTDKLASLLEKKVIDEIQPKDPVSYSQMFTVPKNTGGLRPVLDLRKLNQHVEEQNFKIEILYFICRNGPQKRLFDVPQPTGCIHAYPVSGPTIRFITEPVGFHQDSLPSFTMGQVPGNANLSIFGLPANHGRIQRGSENQDPGPSTRGQQNSECWPDDIEMSSELYWESSSNSNRSPTWSPNTSTTPGAQELLPVDIEIMDFDSETDEPSHTEPIILEEPAEIMERSLVLARDPRIGDLHGLQRLSVGDCGRTSNILRIMATIRGEDAHKRQGTDDGLVCTQAKECDRTGGVSLFGQHNHTIVRKEIRRNDFPRTAWNSRENLVTLLEDQ</sequence>
<dbReference type="SUPFAM" id="SSF56672">
    <property type="entry name" value="DNA/RNA polymerases"/>
    <property type="match status" value="1"/>
</dbReference>
<dbReference type="EMBL" id="LSSN01005765">
    <property type="protein sequence ID" value="OMJ08547.1"/>
    <property type="molecule type" value="Genomic_DNA"/>
</dbReference>
<protein>
    <submittedName>
        <fullName evidence="2">Uncharacterized protein</fullName>
    </submittedName>
</protein>
<feature type="compositionally biased region" description="Low complexity" evidence="1">
    <location>
        <begin position="413"/>
        <end position="438"/>
    </location>
</feature>
<name>A0A1R1X1S7_9FUNG</name>
<evidence type="ECO:0000313" key="3">
    <source>
        <dbReference type="Proteomes" id="UP000187283"/>
    </source>
</evidence>
<feature type="compositionally biased region" description="Polar residues" evidence="1">
    <location>
        <begin position="387"/>
        <end position="404"/>
    </location>
</feature>
<proteinExistence type="predicted"/>
<accession>A0A1R1X1S7</accession>
<gene>
    <name evidence="2" type="ORF">AYI70_g11472</name>
</gene>
<comment type="caution">
    <text evidence="2">The sequence shown here is derived from an EMBL/GenBank/DDBJ whole genome shotgun (WGS) entry which is preliminary data.</text>
</comment>